<proteinExistence type="predicted"/>
<keyword evidence="1" id="KW-0472">Membrane</keyword>
<feature type="signal peptide" evidence="2">
    <location>
        <begin position="1"/>
        <end position="17"/>
    </location>
</feature>
<keyword evidence="2" id="KW-0732">Signal</keyword>
<dbReference type="AlphaFoldDB" id="A0A1I7Y8N3"/>
<protein>
    <submittedName>
        <fullName evidence="4">Transmembrane protein 156</fullName>
    </submittedName>
</protein>
<reference evidence="4" key="1">
    <citation type="submission" date="2016-11" db="UniProtKB">
        <authorList>
            <consortium name="WormBaseParasite"/>
        </authorList>
    </citation>
    <scope>IDENTIFICATION</scope>
</reference>
<dbReference type="WBParaSite" id="L893_g13853.t1">
    <property type="protein sequence ID" value="L893_g13853.t1"/>
    <property type="gene ID" value="L893_g13853"/>
</dbReference>
<feature type="chain" id="PRO_5009311838" evidence="2">
    <location>
        <begin position="18"/>
        <end position="237"/>
    </location>
</feature>
<evidence type="ECO:0000313" key="3">
    <source>
        <dbReference type="Proteomes" id="UP000095287"/>
    </source>
</evidence>
<organism evidence="3 4">
    <name type="scientific">Steinernema glaseri</name>
    <dbReference type="NCBI Taxonomy" id="37863"/>
    <lineage>
        <taxon>Eukaryota</taxon>
        <taxon>Metazoa</taxon>
        <taxon>Ecdysozoa</taxon>
        <taxon>Nematoda</taxon>
        <taxon>Chromadorea</taxon>
        <taxon>Rhabditida</taxon>
        <taxon>Tylenchina</taxon>
        <taxon>Panagrolaimomorpha</taxon>
        <taxon>Strongyloidoidea</taxon>
        <taxon>Steinernematidae</taxon>
        <taxon>Steinernema</taxon>
    </lineage>
</organism>
<evidence type="ECO:0000256" key="2">
    <source>
        <dbReference type="SAM" id="SignalP"/>
    </source>
</evidence>
<name>A0A1I7Y8N3_9BILA</name>
<evidence type="ECO:0000313" key="4">
    <source>
        <dbReference type="WBParaSite" id="L893_g13853.t1"/>
    </source>
</evidence>
<accession>A0A1I7Y8N3</accession>
<keyword evidence="3" id="KW-1185">Reference proteome</keyword>
<dbReference type="Proteomes" id="UP000095287">
    <property type="component" value="Unplaced"/>
</dbReference>
<feature type="transmembrane region" description="Helical" evidence="1">
    <location>
        <begin position="124"/>
        <end position="142"/>
    </location>
</feature>
<keyword evidence="1" id="KW-1133">Transmembrane helix</keyword>
<dbReference type="PROSITE" id="PS51257">
    <property type="entry name" value="PROKAR_LIPOPROTEIN"/>
    <property type="match status" value="1"/>
</dbReference>
<keyword evidence="1" id="KW-0812">Transmembrane</keyword>
<sequence length="237" mass="26940">MVRVGVLLLLLLPLGSSLQGCSNYLHGGEAGILIRSESASCRDWRCFYDHFASEINFSSLTVYANRTDAAEAISCSELKIDEMISRSEVLLSPEQKCPEEVHEKNATVFAPFFQDLRKCRADRAAGTVIFFLLTIIGIWITVNRVRAILFISRIPVVLHSTVVYRPPETHKLDRTQSVEDNDDNSKVPEHQCAKSILRFKPVMPVRWRPLDKKPSIDSEKNFFFTSEENKNLLDPKL</sequence>
<evidence type="ECO:0000256" key="1">
    <source>
        <dbReference type="SAM" id="Phobius"/>
    </source>
</evidence>